<dbReference type="HAMAP" id="MF_00802">
    <property type="entry name" value="GlnE"/>
    <property type="match status" value="1"/>
</dbReference>
<keyword evidence="6 7" id="KW-0511">Multifunctional enzyme</keyword>
<comment type="cofactor">
    <cofactor evidence="7">
        <name>Mg(2+)</name>
        <dbReference type="ChEBI" id="CHEBI:18420"/>
    </cofactor>
</comment>
<dbReference type="GO" id="GO:0005524">
    <property type="term" value="F:ATP binding"/>
    <property type="evidence" value="ECO:0007669"/>
    <property type="project" value="UniProtKB-UniRule"/>
</dbReference>
<dbReference type="GO" id="GO:0047388">
    <property type="term" value="F:[glutamine synthetase]-adenylyl-L-tyrosine phosphorylase activity"/>
    <property type="evidence" value="ECO:0007669"/>
    <property type="project" value="UniProtKB-EC"/>
</dbReference>
<keyword evidence="10" id="KW-0436">Ligase</keyword>
<protein>
    <recommendedName>
        <fullName evidence="7">Bifunctional glutamine synthetase adenylyltransferase/adenylyl-removing enzyme</fullName>
    </recommendedName>
    <alternativeName>
        <fullName evidence="7">ATP:glutamine synthetase adenylyltransferase</fullName>
    </alternativeName>
    <alternativeName>
        <fullName evidence="7">ATase</fullName>
    </alternativeName>
    <domain>
        <recommendedName>
            <fullName evidence="7">Glutamine synthetase adenylyl-L-tyrosine phosphorylase</fullName>
            <ecNumber evidence="7">2.7.7.89</ecNumber>
        </recommendedName>
        <alternativeName>
            <fullName evidence="7">Adenylyl removase</fullName>
            <shortName evidence="7">AR</shortName>
            <shortName evidence="7">AT-N</shortName>
        </alternativeName>
    </domain>
    <domain>
        <recommendedName>
            <fullName evidence="7">Glutamine synthetase adenylyl transferase</fullName>
            <ecNumber evidence="7">2.7.7.42</ecNumber>
        </recommendedName>
        <alternativeName>
            <fullName evidence="7">Adenylyl transferase</fullName>
            <shortName evidence="7">AT</shortName>
            <shortName evidence="7">AT-C</shortName>
        </alternativeName>
    </domain>
</protein>
<feature type="domain" description="PII-uridylyltransferase/Glutamine-synthetase adenylyltransferase" evidence="9">
    <location>
        <begin position="856"/>
        <end position="996"/>
    </location>
</feature>
<dbReference type="PANTHER" id="PTHR30621:SF0">
    <property type="entry name" value="BIFUNCTIONAL GLUTAMINE SYNTHETASE ADENYLYLTRANSFERASE_ADENYLYL-REMOVING ENZYME"/>
    <property type="match status" value="1"/>
</dbReference>
<dbReference type="SUPFAM" id="SSF81301">
    <property type="entry name" value="Nucleotidyltransferase"/>
    <property type="match status" value="2"/>
</dbReference>
<keyword evidence="3 7" id="KW-0547">Nucleotide-binding</keyword>
<dbReference type="Gene3D" id="1.20.120.330">
    <property type="entry name" value="Nucleotidyltransferases domain 2"/>
    <property type="match status" value="2"/>
</dbReference>
<evidence type="ECO:0000313" key="11">
    <source>
        <dbReference type="Proteomes" id="UP000321793"/>
    </source>
</evidence>
<gene>
    <name evidence="7 10" type="primary">glnE</name>
    <name evidence="10" type="ORF">KLO01_30340</name>
</gene>
<accession>A0A512T444</accession>
<dbReference type="Proteomes" id="UP000321793">
    <property type="component" value="Unassembled WGS sequence"/>
</dbReference>
<feature type="domain" description="Glutamate-ammonia ligase adenylyltransferase repeated" evidence="8">
    <location>
        <begin position="596"/>
        <end position="832"/>
    </location>
</feature>
<dbReference type="PANTHER" id="PTHR30621">
    <property type="entry name" value="GLUTAMINE SYNTHETASE ADENYLYLTRANSFERASE"/>
    <property type="match status" value="1"/>
</dbReference>
<dbReference type="InterPro" id="IPR005190">
    <property type="entry name" value="GlnE_rpt_dom"/>
</dbReference>
<dbReference type="NCBIfam" id="NF010707">
    <property type="entry name" value="PRK14109.1"/>
    <property type="match status" value="1"/>
</dbReference>
<dbReference type="InterPro" id="IPR013546">
    <property type="entry name" value="PII_UdlTrfase/GS_AdlTrfase"/>
</dbReference>
<dbReference type="SUPFAM" id="SSF81593">
    <property type="entry name" value="Nucleotidyltransferase substrate binding subunit/domain"/>
    <property type="match status" value="2"/>
</dbReference>
<dbReference type="EC" id="2.7.7.89" evidence="7"/>
<evidence type="ECO:0000313" key="10">
    <source>
        <dbReference type="EMBL" id="GEQ14987.1"/>
    </source>
</evidence>
<dbReference type="GO" id="GO:0000287">
    <property type="term" value="F:magnesium ion binding"/>
    <property type="evidence" value="ECO:0007669"/>
    <property type="project" value="UniProtKB-UniRule"/>
</dbReference>
<dbReference type="GO" id="GO:0005829">
    <property type="term" value="C:cytosol"/>
    <property type="evidence" value="ECO:0007669"/>
    <property type="project" value="TreeGrafter"/>
</dbReference>
<dbReference type="GO" id="GO:0008882">
    <property type="term" value="F:[glutamate-ammonia-ligase] adenylyltransferase activity"/>
    <property type="evidence" value="ECO:0007669"/>
    <property type="project" value="UniProtKB-UniRule"/>
</dbReference>
<keyword evidence="2 7" id="KW-0548">Nucleotidyltransferase</keyword>
<evidence type="ECO:0000259" key="8">
    <source>
        <dbReference type="Pfam" id="PF03710"/>
    </source>
</evidence>
<comment type="similarity">
    <text evidence="7">Belongs to the GlnE family.</text>
</comment>
<evidence type="ECO:0000256" key="1">
    <source>
        <dbReference type="ARBA" id="ARBA00022679"/>
    </source>
</evidence>
<keyword evidence="1 7" id="KW-0808">Transferase</keyword>
<evidence type="ECO:0000256" key="5">
    <source>
        <dbReference type="ARBA" id="ARBA00022842"/>
    </source>
</evidence>
<dbReference type="EMBL" id="BKBA01000011">
    <property type="protein sequence ID" value="GEQ14987.1"/>
    <property type="molecule type" value="Genomic_DNA"/>
</dbReference>
<evidence type="ECO:0000256" key="3">
    <source>
        <dbReference type="ARBA" id="ARBA00022741"/>
    </source>
</evidence>
<reference evidence="10 11" key="1">
    <citation type="submission" date="2019-07" db="EMBL/GenBank/DDBJ databases">
        <title>Whole genome shotgun sequence of Knoellia locipacati NBRC 109775.</title>
        <authorList>
            <person name="Hosoyama A."/>
            <person name="Uohara A."/>
            <person name="Ohji S."/>
            <person name="Ichikawa N."/>
        </authorList>
    </citation>
    <scope>NUCLEOTIDE SEQUENCE [LARGE SCALE GENOMIC DNA]</scope>
    <source>
        <strain evidence="10 11">NBRC 109775</strain>
    </source>
</reference>
<evidence type="ECO:0000256" key="7">
    <source>
        <dbReference type="HAMAP-Rule" id="MF_00802"/>
    </source>
</evidence>
<dbReference type="Gene3D" id="1.20.120.1510">
    <property type="match status" value="1"/>
</dbReference>
<dbReference type="Pfam" id="PF03710">
    <property type="entry name" value="GlnE"/>
    <property type="match status" value="2"/>
</dbReference>
<feature type="region of interest" description="Adenylyl transferase" evidence="7">
    <location>
        <begin position="503"/>
        <end position="1002"/>
    </location>
</feature>
<keyword evidence="5 7" id="KW-0460">Magnesium</keyword>
<dbReference type="InterPro" id="IPR023057">
    <property type="entry name" value="GlnE"/>
</dbReference>
<dbReference type="Pfam" id="PF08335">
    <property type="entry name" value="GlnD_UR_UTase"/>
    <property type="match status" value="2"/>
</dbReference>
<name>A0A512T444_9MICO</name>
<organism evidence="10 11">
    <name type="scientific">Knoellia locipacati</name>
    <dbReference type="NCBI Taxonomy" id="882824"/>
    <lineage>
        <taxon>Bacteria</taxon>
        <taxon>Bacillati</taxon>
        <taxon>Actinomycetota</taxon>
        <taxon>Actinomycetes</taxon>
        <taxon>Micrococcales</taxon>
        <taxon>Intrasporangiaceae</taxon>
        <taxon>Knoellia</taxon>
    </lineage>
</organism>
<dbReference type="AlphaFoldDB" id="A0A512T444"/>
<evidence type="ECO:0000256" key="2">
    <source>
        <dbReference type="ARBA" id="ARBA00022695"/>
    </source>
</evidence>
<sequence>MSARMPSVPGDLTRLGFGESRRAETLLADKALVPLVKDRARVEADGLAVALSRVADPDQALLALVRLMEAVAAPARASVRDELVSALREPGRSRERLFAVLGASTALGDHLVARPEHWSAVANAFPLEVEERIDLLTAAVREPAAGVTPEDALRIEYRRQLLGIATLDVARPDPQARLPEVAAALADLAEAALEAALVIARDAVGEGADRCRFAVIGMGKTGGRELNYLSDVDVIFVAEPAEGTDEDTALAIGTELATRLIKICSSATTAGSLWQVDPALRPEGKNGPLVRTLDSHVSYYERWAKTWEFQALLKARPVAGDRALGRAYVDAVAPFVWSAASRENFVEDVQAMRRRVEDNVPHGEADRQLKLGPGGLRDIEFSVQLLQLVHGRADRSLRSGTTLTALAALSQGGYVGREDAQTLATAYRLLRTLEHRIQLHRLRRTHLMPTAPGDLRCLGRALGHQSDPEDSVVAQWRTAAREVRRLHQRIFYRPLLSAVARLGPDEVRLTPEAARERLAALGFRDPRGALRHLEALTDGVSRRAAIQRQLMPVMLGWFADEADPDAGLLAFRRISDALGTTHWYLRLLRDEGSAAERLAHTLGRSRYAADLLQQGPESVQILGDAGGLKPRSRDEVQGRMRSAARRKDDPQAGVLAARAVRRSELFRLAVASLLGQVGLDDLGRALADLNGALIDVTLEIVLAGVEEQTGAPALSRHLVVGMGRLGGGESAFGSDADVLFVHDPVEGADSRAAQEQALEVVKELIRLLGLAAPDPRLEVDAGLRPEGKNGPLTRSLDSYRAYYERWSLVWEAQALLRASPVAGDADLGAAFVELIDPLRWPEAGLDAGQVREIRTLKARMESERLPRGADRKTHFKLGHGGLSDVEWCVQLIQLEHAHAHEGLRTTSTMGALAAAQAEGLVDADDAKALAESWRLASEMRNAGLLARGRAVDSVPSDLRDADGMARIMGLPPKSGQELANRYRRVARRARHAAEHVFYGDAT</sequence>
<feature type="region of interest" description="Adenylyl removase" evidence="7">
    <location>
        <begin position="1"/>
        <end position="495"/>
    </location>
</feature>
<evidence type="ECO:0000256" key="4">
    <source>
        <dbReference type="ARBA" id="ARBA00022840"/>
    </source>
</evidence>
<dbReference type="Gene3D" id="3.30.460.10">
    <property type="entry name" value="Beta Polymerase, domain 2"/>
    <property type="match status" value="2"/>
</dbReference>
<feature type="domain" description="Glutamate-ammonia ligase adenylyltransferase repeated" evidence="8">
    <location>
        <begin position="95"/>
        <end position="326"/>
    </location>
</feature>
<keyword evidence="4 7" id="KW-0067">ATP-binding</keyword>
<comment type="caution">
    <text evidence="10">The sequence shown here is derived from an EMBL/GenBank/DDBJ whole genome shotgun (WGS) entry which is preliminary data.</text>
</comment>
<comment type="catalytic activity">
    <reaction evidence="7">
        <text>[glutamine synthetase]-O(4)-(5'-adenylyl)-L-tyrosine + phosphate = [glutamine synthetase]-L-tyrosine + ADP</text>
        <dbReference type="Rhea" id="RHEA:43716"/>
        <dbReference type="Rhea" id="RHEA-COMP:10660"/>
        <dbReference type="Rhea" id="RHEA-COMP:10661"/>
        <dbReference type="ChEBI" id="CHEBI:43474"/>
        <dbReference type="ChEBI" id="CHEBI:46858"/>
        <dbReference type="ChEBI" id="CHEBI:83624"/>
        <dbReference type="ChEBI" id="CHEBI:456216"/>
        <dbReference type="EC" id="2.7.7.89"/>
    </reaction>
</comment>
<proteinExistence type="inferred from homology"/>
<dbReference type="GO" id="GO:0016874">
    <property type="term" value="F:ligase activity"/>
    <property type="evidence" value="ECO:0007669"/>
    <property type="project" value="UniProtKB-KW"/>
</dbReference>
<comment type="catalytic activity">
    <reaction evidence="7">
        <text>[glutamine synthetase]-L-tyrosine + ATP = [glutamine synthetase]-O(4)-(5'-adenylyl)-L-tyrosine + diphosphate</text>
        <dbReference type="Rhea" id="RHEA:18589"/>
        <dbReference type="Rhea" id="RHEA-COMP:10660"/>
        <dbReference type="Rhea" id="RHEA-COMP:10661"/>
        <dbReference type="ChEBI" id="CHEBI:30616"/>
        <dbReference type="ChEBI" id="CHEBI:33019"/>
        <dbReference type="ChEBI" id="CHEBI:46858"/>
        <dbReference type="ChEBI" id="CHEBI:83624"/>
        <dbReference type="EC" id="2.7.7.42"/>
    </reaction>
</comment>
<dbReference type="GO" id="GO:0000820">
    <property type="term" value="P:regulation of glutamine family amino acid metabolic process"/>
    <property type="evidence" value="ECO:0007669"/>
    <property type="project" value="UniProtKB-UniRule"/>
</dbReference>
<feature type="domain" description="PII-uridylyltransferase/Glutamine-synthetase adenylyltransferase" evidence="9">
    <location>
        <begin position="351"/>
        <end position="491"/>
    </location>
</feature>
<evidence type="ECO:0000256" key="6">
    <source>
        <dbReference type="ARBA" id="ARBA00023268"/>
    </source>
</evidence>
<comment type="function">
    <text evidence="7">Involved in the regulation of glutamine synthetase GlnA, a key enzyme in the process to assimilate ammonia. When cellular nitrogen levels are high, the C-terminal adenylyl transferase (AT) inactivates GlnA by covalent transfer of an adenylyl group from ATP to specific tyrosine residue of GlnA, thus reducing its activity. Conversely, when nitrogen levels are low, the N-terminal adenylyl removase (AR) activates GlnA by removing the adenylyl group by phosphorolysis, increasing its activity. The regulatory region of GlnE binds the signal transduction protein PII (GlnB) which indicates the nitrogen status of the cell.</text>
</comment>
<dbReference type="EC" id="2.7.7.42" evidence="7"/>
<keyword evidence="11" id="KW-1185">Reference proteome</keyword>
<dbReference type="InterPro" id="IPR043519">
    <property type="entry name" value="NT_sf"/>
</dbReference>
<evidence type="ECO:0000259" key="9">
    <source>
        <dbReference type="Pfam" id="PF08335"/>
    </source>
</evidence>
<dbReference type="CDD" id="cd05401">
    <property type="entry name" value="NT_GlnE_GlnD_like"/>
    <property type="match status" value="2"/>
</dbReference>